<dbReference type="AlphaFoldDB" id="A0A097BVU7"/>
<protein>
    <submittedName>
        <fullName evidence="1">Cytochrome C</fullName>
    </submittedName>
</protein>
<reference evidence="1" key="1">
    <citation type="submission" date="2014-07" db="EMBL/GenBank/DDBJ databases">
        <title>Molecular studies of IYSV on onion in Egypt.</title>
        <authorList>
            <person name="Abdelkhalek A.A."/>
            <person name="Hafez E.E."/>
        </authorList>
    </citation>
    <scope>NUCLEOTIDE SEQUENCE</scope>
</reference>
<feature type="non-terminal residue" evidence="1">
    <location>
        <position position="119"/>
    </location>
</feature>
<dbReference type="EMBL" id="KM114299">
    <property type="protein sequence ID" value="AIS72986.1"/>
    <property type="molecule type" value="Genomic_DNA"/>
</dbReference>
<sequence>SPPSICRSHEAGRGLRADLLAVNITIGFNNRTLTNFVQAQSKNHGRRNQIFATHPERRMFLQITEEEVEPDWAVHAHSSRQCLVLLGNGVKRGGGWYTTALELPARQGMGQSWIVKSLG</sequence>
<accession>A0A097BVU7</accession>
<evidence type="ECO:0000313" key="1">
    <source>
        <dbReference type="EMBL" id="AIS72986.1"/>
    </source>
</evidence>
<feature type="non-terminal residue" evidence="1">
    <location>
        <position position="1"/>
    </location>
</feature>
<name>A0A097BVU7_ALLCE</name>
<proteinExistence type="predicted"/>
<organism evidence="1">
    <name type="scientific">Allium cepa</name>
    <name type="common">Onion</name>
    <dbReference type="NCBI Taxonomy" id="4679"/>
    <lineage>
        <taxon>Eukaryota</taxon>
        <taxon>Viridiplantae</taxon>
        <taxon>Streptophyta</taxon>
        <taxon>Embryophyta</taxon>
        <taxon>Tracheophyta</taxon>
        <taxon>Spermatophyta</taxon>
        <taxon>Magnoliopsida</taxon>
        <taxon>Liliopsida</taxon>
        <taxon>Asparagales</taxon>
        <taxon>Amaryllidaceae</taxon>
        <taxon>Allioideae</taxon>
        <taxon>Allieae</taxon>
        <taxon>Allium</taxon>
    </lineage>
</organism>